<reference evidence="2" key="1">
    <citation type="submission" date="2018-12" db="EMBL/GenBank/DDBJ databases">
        <authorList>
            <person name="Sun L."/>
            <person name="Chen Z."/>
        </authorList>
    </citation>
    <scope>NUCLEOTIDE SEQUENCE [LARGE SCALE GENOMIC DNA]</scope>
    <source>
        <strain evidence="2">3-2-2</strain>
    </source>
</reference>
<dbReference type="AlphaFoldDB" id="A0A429Y417"/>
<feature type="domain" description="DUF4365" evidence="1">
    <location>
        <begin position="11"/>
        <end position="146"/>
    </location>
</feature>
<evidence type="ECO:0000313" key="2">
    <source>
        <dbReference type="EMBL" id="RST76176.1"/>
    </source>
</evidence>
<dbReference type="EMBL" id="QYTV02000002">
    <property type="protein sequence ID" value="RST76176.1"/>
    <property type="molecule type" value="Genomic_DNA"/>
</dbReference>
<comment type="caution">
    <text evidence="2">The sequence shown here is derived from an EMBL/GenBank/DDBJ whole genome shotgun (WGS) entry which is preliminary data.</text>
</comment>
<sequence length="331" mass="38455">MKLPKAISQTERIGVNMVNEIITRDLGWIFREQPTDDYGIDAQIEIVDENLVTGKLIAVQIKTGESYFTSSNEQEFTFRGKIEHLNYWSNHSLPVVLILCDPNENICYWTQVSEGSVEKTSINYWKTPVPKRNILGTKASESLRRIAENKTVYEQRLNSLGLDRAWMKEIEAGNKLILESEEWVNKSSGRGSISLKVIDPWTEIEKIIVDWPIAFFPMQSYEDVFVKLFPWADISVDDEFYEEYDEQEFLLDYGVWDKEDGKYYTFGDWDEWKNSLPKIRPFKVVSGEVAAYRLVLNLNDIGKAFLKLDSYLRKGIEPLTEKPDEPDISIF</sequence>
<accession>A0A429Y417</accession>
<dbReference type="Pfam" id="PF14280">
    <property type="entry name" value="DUF4365"/>
    <property type="match status" value="1"/>
</dbReference>
<evidence type="ECO:0000313" key="3">
    <source>
        <dbReference type="Proteomes" id="UP000287156"/>
    </source>
</evidence>
<evidence type="ECO:0000259" key="1">
    <source>
        <dbReference type="Pfam" id="PF14280"/>
    </source>
</evidence>
<gene>
    <name evidence="2" type="ORF">D4T97_005175</name>
</gene>
<dbReference type="RefSeq" id="WP_126048414.1">
    <property type="nucleotide sequence ID" value="NZ_QYTV02000002.1"/>
</dbReference>
<dbReference type="OrthoDB" id="4951670at2"/>
<organism evidence="2 3">
    <name type="scientific">Siminovitchia acidinfaciens</name>
    <dbReference type="NCBI Taxonomy" id="2321395"/>
    <lineage>
        <taxon>Bacteria</taxon>
        <taxon>Bacillati</taxon>
        <taxon>Bacillota</taxon>
        <taxon>Bacilli</taxon>
        <taxon>Bacillales</taxon>
        <taxon>Bacillaceae</taxon>
        <taxon>Siminovitchia</taxon>
    </lineage>
</organism>
<dbReference type="InterPro" id="IPR025375">
    <property type="entry name" value="DUF4365"/>
</dbReference>
<dbReference type="Proteomes" id="UP000287156">
    <property type="component" value="Unassembled WGS sequence"/>
</dbReference>
<protein>
    <submittedName>
        <fullName evidence="2">DUF4365 domain-containing protein</fullName>
    </submittedName>
</protein>
<name>A0A429Y417_9BACI</name>
<keyword evidence="3" id="KW-1185">Reference proteome</keyword>
<proteinExistence type="predicted"/>